<dbReference type="Proteomes" id="UP000665020">
    <property type="component" value="Chromosome"/>
</dbReference>
<dbReference type="KEGG" id="ifn:GM661_00510"/>
<sequence length="86" mass="9601">MGATTFYLLEQERKKKAVSRKGGQEARAEVEKKTIDVEEEAETEEEKSITAALGLYHTGGGWYQLPGQDKAVRKDEAIKILKESDS</sequence>
<evidence type="ECO:0000313" key="3">
    <source>
        <dbReference type="Proteomes" id="UP000665020"/>
    </source>
</evidence>
<evidence type="ECO:0000256" key="1">
    <source>
        <dbReference type="SAM" id="MobiDB-lite"/>
    </source>
</evidence>
<proteinExistence type="predicted"/>
<gene>
    <name evidence="2" type="ORF">GM661_00510</name>
</gene>
<feature type="compositionally biased region" description="Basic and acidic residues" evidence="1">
    <location>
        <begin position="22"/>
        <end position="36"/>
    </location>
</feature>
<accession>A0A8A7K8W4</accession>
<organism evidence="2 3">
    <name type="scientific">Iocasia fonsfrigidae</name>
    <dbReference type="NCBI Taxonomy" id="2682810"/>
    <lineage>
        <taxon>Bacteria</taxon>
        <taxon>Bacillati</taxon>
        <taxon>Bacillota</taxon>
        <taxon>Clostridia</taxon>
        <taxon>Halanaerobiales</taxon>
        <taxon>Halanaerobiaceae</taxon>
        <taxon>Iocasia</taxon>
    </lineage>
</organism>
<feature type="region of interest" description="Disordered" evidence="1">
    <location>
        <begin position="18"/>
        <end position="44"/>
    </location>
</feature>
<dbReference type="RefSeq" id="WP_230868273.1">
    <property type="nucleotide sequence ID" value="NZ_CP046640.1"/>
</dbReference>
<name>A0A8A7K8W4_9FIRM</name>
<evidence type="ECO:0000313" key="2">
    <source>
        <dbReference type="EMBL" id="QTL96555.1"/>
    </source>
</evidence>
<reference evidence="2" key="1">
    <citation type="submission" date="2019-12" db="EMBL/GenBank/DDBJ databases">
        <authorList>
            <person name="zhang j."/>
            <person name="sun C.M."/>
        </authorList>
    </citation>
    <scope>NUCLEOTIDE SEQUENCE</scope>
    <source>
        <strain evidence="2">NS-1</strain>
    </source>
</reference>
<protein>
    <submittedName>
        <fullName evidence="2">Uncharacterized protein</fullName>
    </submittedName>
</protein>
<dbReference type="AlphaFoldDB" id="A0A8A7K8W4"/>
<keyword evidence="3" id="KW-1185">Reference proteome</keyword>
<dbReference type="EMBL" id="CP046640">
    <property type="protein sequence ID" value="QTL96555.1"/>
    <property type="molecule type" value="Genomic_DNA"/>
</dbReference>